<feature type="region of interest" description="Disordered" evidence="1">
    <location>
        <begin position="182"/>
        <end position="208"/>
    </location>
</feature>
<feature type="compositionally biased region" description="Low complexity" evidence="1">
    <location>
        <begin position="182"/>
        <end position="192"/>
    </location>
</feature>
<reference evidence="2 3" key="1">
    <citation type="submission" date="2024-02" db="EMBL/GenBank/DDBJ databases">
        <authorList>
            <person name="Chen Y."/>
            <person name="Shah S."/>
            <person name="Dougan E. K."/>
            <person name="Thang M."/>
            <person name="Chan C."/>
        </authorList>
    </citation>
    <scope>NUCLEOTIDE SEQUENCE [LARGE SCALE GENOMIC DNA]</scope>
</reference>
<accession>A0ABP0HMJ9</accession>
<keyword evidence="3" id="KW-1185">Reference proteome</keyword>
<dbReference type="GO" id="GO:0003964">
    <property type="term" value="F:RNA-directed DNA polymerase activity"/>
    <property type="evidence" value="ECO:0007669"/>
    <property type="project" value="UniProtKB-KW"/>
</dbReference>
<proteinExistence type="predicted"/>
<keyword evidence="2" id="KW-0808">Transferase</keyword>
<dbReference type="Proteomes" id="UP001642464">
    <property type="component" value="Unassembled WGS sequence"/>
</dbReference>
<protein>
    <submittedName>
        <fullName evidence="2">Reverse transcriptase domain-containing protein</fullName>
    </submittedName>
</protein>
<gene>
    <name evidence="2" type="ORF">SCF082_LOCUS2375</name>
</gene>
<evidence type="ECO:0000313" key="2">
    <source>
        <dbReference type="EMBL" id="CAK8990771.1"/>
    </source>
</evidence>
<evidence type="ECO:0000313" key="3">
    <source>
        <dbReference type="Proteomes" id="UP001642464"/>
    </source>
</evidence>
<organism evidence="2 3">
    <name type="scientific">Durusdinium trenchii</name>
    <dbReference type="NCBI Taxonomy" id="1381693"/>
    <lineage>
        <taxon>Eukaryota</taxon>
        <taxon>Sar</taxon>
        <taxon>Alveolata</taxon>
        <taxon>Dinophyceae</taxon>
        <taxon>Suessiales</taxon>
        <taxon>Symbiodiniaceae</taxon>
        <taxon>Durusdinium</taxon>
    </lineage>
</organism>
<name>A0ABP0HMJ9_9DINO</name>
<feature type="region of interest" description="Disordered" evidence="1">
    <location>
        <begin position="1019"/>
        <end position="1039"/>
    </location>
</feature>
<comment type="caution">
    <text evidence="2">The sequence shown here is derived from an EMBL/GenBank/DDBJ whole genome shotgun (WGS) entry which is preliminary data.</text>
</comment>
<keyword evidence="2" id="KW-0695">RNA-directed DNA polymerase</keyword>
<evidence type="ECO:0000256" key="1">
    <source>
        <dbReference type="SAM" id="MobiDB-lite"/>
    </source>
</evidence>
<dbReference type="EMBL" id="CAXAMM010001148">
    <property type="protein sequence ID" value="CAK8990771.1"/>
    <property type="molecule type" value="Genomic_DNA"/>
</dbReference>
<feature type="compositionally biased region" description="Polar residues" evidence="1">
    <location>
        <begin position="1030"/>
        <end position="1039"/>
    </location>
</feature>
<sequence>MRIMKKVKLSGVTLGRDGTVKSQEFHGPANISHWIASYMVLQNVLVMLDAVDLGHLLRYKSFIERLHDKYGEKVWSVIYQGEVRCRLEHMPRIRRIAQAEFDQTKASGNPTPVGYDPARPWSYVWGKAIEDLEFWREEVVETAFLILTRITNAAEAVEGDATTSQPGPHPRETTPAPWRMASAANTASAASTEQPPAAPEWRTRKASRTGRFNNVADGKYLTNRTGYSLCADFNKGTCTDVTQGIWCQHSWDSVHQCERCLGSHAASKCPHAEMPEPGFLKRDHAREAAYVDREINELHDLLDQDIWEKIELNLPMYDGYMVSPPCSTLLPARQGQGGPQPLKSTEGPEVYGPTSLTAEDMQKAREGNILALRGHPTAAAYPDELNRALATALATAIIRVRSKQGTTDRLDNKRTATITDWDPKPQKAIKLSQQAEQIGKPDDERDSLRNVPHWITDRMECIGVQVCNIIGRHLDDDEGAEDQLWHNLAHHQSQEDVIVPEQAISLMRRDIKEMLIRNSSGRLPTDLSIDTVSDNGCATVIRAYLWEAWARVVGDPASGVVTWLYRGAPAGLTMHSESLDGVFPVVDADTEQLDIHSLATDFDSSHNYVGVEDDEEALETLESHRQKGYLSRYDSIEELVRVLGDEPVSSRLARLEKLKYNLDTGQYISKCRIILDCKRSGVSLTSVRTHKSVLPRTTDAVSSSLELLDNVTEGHEFTMFIAGIVDAFWLITYGTSDIGSNHGFEITWIQSISDDFRLQTDDHLVITKGAQRRIRRRAVVFAAAWQIMGFPLAFHKATLAHKLTWIGVQLEILNGAIVAEVTEAKAGEISQLLTEALTHNLVSVTCLRKLGPVVVITWDASAFGMDATLQIQGQFREFFAVRFSSAEQDILGVQAGDCQGQQAMGSSLAAHTGVSPDLKRQCCALSLFANLKAGSPALNLIAREFSLDLGQATCRPRLVTHIPGLTNTACDALSRINDPNKQFKLLIQLSGAKAVLPKPRRLGWWKTLPHRLVVSPASQLQHEEGEIHQLAQTPGHSAG</sequence>
<keyword evidence="2" id="KW-0548">Nucleotidyltransferase</keyword>